<feature type="domain" description="AMMECR1" evidence="1">
    <location>
        <begin position="24"/>
        <end position="197"/>
    </location>
</feature>
<protein>
    <recommendedName>
        <fullName evidence="1">AMMECR1 domain-containing protein</fullName>
    </recommendedName>
</protein>
<dbReference type="InterPro" id="IPR027485">
    <property type="entry name" value="AMMECR1_N"/>
</dbReference>
<dbReference type="PANTHER" id="PTHR13016">
    <property type="entry name" value="AMMECR1 HOMOLOG"/>
    <property type="match status" value="1"/>
</dbReference>
<dbReference type="Pfam" id="PF01871">
    <property type="entry name" value="AMMECR1"/>
    <property type="match status" value="1"/>
</dbReference>
<dbReference type="PROSITE" id="PS51112">
    <property type="entry name" value="AMMECR1"/>
    <property type="match status" value="1"/>
</dbReference>
<dbReference type="PANTHER" id="PTHR13016:SF0">
    <property type="entry name" value="AMME SYNDROME CANDIDATE GENE 1 PROTEIN"/>
    <property type="match status" value="1"/>
</dbReference>
<dbReference type="AlphaFoldDB" id="X1EHP5"/>
<dbReference type="EMBL" id="BART01034337">
    <property type="protein sequence ID" value="GAH16634.1"/>
    <property type="molecule type" value="Genomic_DNA"/>
</dbReference>
<organism evidence="2">
    <name type="scientific">marine sediment metagenome</name>
    <dbReference type="NCBI Taxonomy" id="412755"/>
    <lineage>
        <taxon>unclassified sequences</taxon>
        <taxon>metagenomes</taxon>
        <taxon>ecological metagenomes</taxon>
    </lineage>
</organism>
<proteinExistence type="predicted"/>
<dbReference type="InterPro" id="IPR036071">
    <property type="entry name" value="AMMECR1_dom_sf"/>
</dbReference>
<comment type="caution">
    <text evidence="2">The sequence shown here is derived from an EMBL/GenBank/DDBJ whole genome shotgun (WGS) entry which is preliminary data.</text>
</comment>
<sequence length="197" mass="22149">VVPRCLDYFTACSLGLQRLIRKREKDFGKVGISPESIKETVKTYVTEGKAPPPPDELTPEMRERAGVFVSIHKFGELRGCIGTFEPTKDNVAEEIIANAINSATRDPRFPPVAPSELKDLEYSVDVLTKPEPVADKSQLDPKKYGVIVECGWRRGLLLPDLEGVDTVDYQIDICRQKAGIAPDEPIKLYRFEVKRYK</sequence>
<feature type="non-terminal residue" evidence="2">
    <location>
        <position position="1"/>
    </location>
</feature>
<evidence type="ECO:0000259" key="1">
    <source>
        <dbReference type="PROSITE" id="PS51112"/>
    </source>
</evidence>
<dbReference type="InterPro" id="IPR027623">
    <property type="entry name" value="AmmeMemoSam_A"/>
</dbReference>
<reference evidence="2" key="1">
    <citation type="journal article" date="2014" name="Front. Microbiol.">
        <title>High frequency of phylogenetically diverse reductive dehalogenase-homologous genes in deep subseafloor sedimentary metagenomes.</title>
        <authorList>
            <person name="Kawai M."/>
            <person name="Futagami T."/>
            <person name="Toyoda A."/>
            <person name="Takaki Y."/>
            <person name="Nishi S."/>
            <person name="Hori S."/>
            <person name="Arai W."/>
            <person name="Tsubouchi T."/>
            <person name="Morono Y."/>
            <person name="Uchiyama I."/>
            <person name="Ito T."/>
            <person name="Fujiyama A."/>
            <person name="Inagaki F."/>
            <person name="Takami H."/>
        </authorList>
    </citation>
    <scope>NUCLEOTIDE SEQUENCE</scope>
    <source>
        <strain evidence="2">Expedition CK06-06</strain>
    </source>
</reference>
<dbReference type="InterPro" id="IPR002733">
    <property type="entry name" value="AMMECR1_domain"/>
</dbReference>
<accession>X1EHP5</accession>
<dbReference type="Gene3D" id="3.30.700.20">
    <property type="entry name" value="Hypothetical protein ph0010, domain 1"/>
    <property type="match status" value="1"/>
</dbReference>
<dbReference type="NCBIfam" id="TIGR04335">
    <property type="entry name" value="AmmeMemoSam_A"/>
    <property type="match status" value="1"/>
</dbReference>
<dbReference type="SUPFAM" id="SSF143447">
    <property type="entry name" value="AMMECR1-like"/>
    <property type="match status" value="1"/>
</dbReference>
<name>X1EHP5_9ZZZZ</name>
<evidence type="ECO:0000313" key="2">
    <source>
        <dbReference type="EMBL" id="GAH16634.1"/>
    </source>
</evidence>
<dbReference type="NCBIfam" id="TIGR00296">
    <property type="entry name" value="TIGR00296 family protein"/>
    <property type="match status" value="1"/>
</dbReference>
<gene>
    <name evidence="2" type="ORF">S01H4_58718</name>
</gene>
<dbReference type="InterPro" id="IPR023473">
    <property type="entry name" value="AMMECR1"/>
</dbReference>